<gene>
    <name evidence="2" type="ORF">HF989_09640</name>
    <name evidence="1" type="ORF">JOF50_002158</name>
</gene>
<accession>A0A7X6RF90</accession>
<proteinExistence type="predicted"/>
<evidence type="ECO:0000313" key="2">
    <source>
        <dbReference type="EMBL" id="NKY69617.1"/>
    </source>
</evidence>
<dbReference type="RefSeq" id="WP_168685980.1">
    <property type="nucleotide sequence ID" value="NZ_JAAXPF010000013.1"/>
</dbReference>
<dbReference type="AlphaFoldDB" id="A0A7X6RF90"/>
<protein>
    <recommendedName>
        <fullName evidence="5">IrrE N-terminal-like domain-containing protein</fullName>
    </recommendedName>
</protein>
<evidence type="ECO:0000313" key="4">
    <source>
        <dbReference type="Proteomes" id="UP001549139"/>
    </source>
</evidence>
<evidence type="ECO:0008006" key="5">
    <source>
        <dbReference type="Google" id="ProtNLM"/>
    </source>
</evidence>
<dbReference type="EMBL" id="JBEPNZ010000002">
    <property type="protein sequence ID" value="MET3945295.1"/>
    <property type="molecule type" value="Genomic_DNA"/>
</dbReference>
<evidence type="ECO:0000313" key="1">
    <source>
        <dbReference type="EMBL" id="MET3945295.1"/>
    </source>
</evidence>
<reference evidence="1 4" key="2">
    <citation type="submission" date="2024-06" db="EMBL/GenBank/DDBJ databases">
        <title>Sequencing the genomes of 1000 actinobacteria strains.</title>
        <authorList>
            <person name="Klenk H.-P."/>
        </authorList>
    </citation>
    <scope>NUCLEOTIDE SEQUENCE [LARGE SCALE GENOMIC DNA]</scope>
    <source>
        <strain evidence="1 4">DSM 44265</strain>
    </source>
</reference>
<organism evidence="2 3">
    <name type="scientific">Corynebacterium mucifaciens</name>
    <dbReference type="NCBI Taxonomy" id="57171"/>
    <lineage>
        <taxon>Bacteria</taxon>
        <taxon>Bacillati</taxon>
        <taxon>Actinomycetota</taxon>
        <taxon>Actinomycetes</taxon>
        <taxon>Mycobacteriales</taxon>
        <taxon>Corynebacteriaceae</taxon>
        <taxon>Corynebacterium</taxon>
    </lineage>
</organism>
<comment type="caution">
    <text evidence="2">The sequence shown here is derived from an EMBL/GenBank/DDBJ whole genome shotgun (WGS) entry which is preliminary data.</text>
</comment>
<name>A0A7X6RF90_9CORY</name>
<evidence type="ECO:0000313" key="3">
    <source>
        <dbReference type="Proteomes" id="UP000554284"/>
    </source>
</evidence>
<dbReference type="Proteomes" id="UP001549139">
    <property type="component" value="Unassembled WGS sequence"/>
</dbReference>
<dbReference type="Proteomes" id="UP000554284">
    <property type="component" value="Unassembled WGS sequence"/>
</dbReference>
<reference evidence="2 3" key="1">
    <citation type="submission" date="2020-04" db="EMBL/GenBank/DDBJ databases">
        <title>MicrobeNet Type strains.</title>
        <authorList>
            <person name="Nicholson A.C."/>
        </authorList>
    </citation>
    <scope>NUCLEOTIDE SEQUENCE [LARGE SCALE GENOMIC DNA]</scope>
    <source>
        <strain evidence="2 3">ATCC 700355</strain>
    </source>
</reference>
<sequence>MADLVGTVEHEIGTPVTMIEMELPCGQVGFTRLTDAEAVIAVSPRCTTWQHTVAHELGHLVLGHRHGGVEIAPPPPGGYAMWAALQRELEHESAVNELEAEVFAARVLEMLPRCGESRGHVRWKDALG</sequence>
<keyword evidence="4" id="KW-1185">Reference proteome</keyword>
<dbReference type="EMBL" id="JAAXPF010000013">
    <property type="protein sequence ID" value="NKY69617.1"/>
    <property type="molecule type" value="Genomic_DNA"/>
</dbReference>